<dbReference type="EMBL" id="BKCJ010004520">
    <property type="protein sequence ID" value="GEU61531.1"/>
    <property type="molecule type" value="Genomic_DNA"/>
</dbReference>
<gene>
    <name evidence="2" type="ORF">Tci_033509</name>
</gene>
<feature type="compositionally biased region" description="Basic and acidic residues" evidence="1">
    <location>
        <begin position="125"/>
        <end position="136"/>
    </location>
</feature>
<feature type="compositionally biased region" description="Polar residues" evidence="1">
    <location>
        <begin position="194"/>
        <end position="206"/>
    </location>
</feature>
<feature type="region of interest" description="Disordered" evidence="1">
    <location>
        <begin position="188"/>
        <end position="208"/>
    </location>
</feature>
<comment type="caution">
    <text evidence="2">The sequence shown here is derived from an EMBL/GenBank/DDBJ whole genome shotgun (WGS) entry which is preliminary data.</text>
</comment>
<feature type="compositionally biased region" description="Low complexity" evidence="1">
    <location>
        <begin position="107"/>
        <end position="118"/>
    </location>
</feature>
<feature type="non-terminal residue" evidence="2">
    <location>
        <position position="1"/>
    </location>
</feature>
<feature type="region of interest" description="Disordered" evidence="1">
    <location>
        <begin position="74"/>
        <end position="136"/>
    </location>
</feature>
<feature type="compositionally biased region" description="Low complexity" evidence="1">
    <location>
        <begin position="11"/>
        <end position="34"/>
    </location>
</feature>
<proteinExistence type="predicted"/>
<organism evidence="2">
    <name type="scientific">Tanacetum cinerariifolium</name>
    <name type="common">Dalmatian daisy</name>
    <name type="synonym">Chrysanthemum cinerariifolium</name>
    <dbReference type="NCBI Taxonomy" id="118510"/>
    <lineage>
        <taxon>Eukaryota</taxon>
        <taxon>Viridiplantae</taxon>
        <taxon>Streptophyta</taxon>
        <taxon>Embryophyta</taxon>
        <taxon>Tracheophyta</taxon>
        <taxon>Spermatophyta</taxon>
        <taxon>Magnoliopsida</taxon>
        <taxon>eudicotyledons</taxon>
        <taxon>Gunneridae</taxon>
        <taxon>Pentapetalae</taxon>
        <taxon>asterids</taxon>
        <taxon>campanulids</taxon>
        <taxon>Asterales</taxon>
        <taxon>Asteraceae</taxon>
        <taxon>Asteroideae</taxon>
        <taxon>Anthemideae</taxon>
        <taxon>Anthemidinae</taxon>
        <taxon>Tanacetum</taxon>
    </lineage>
</organism>
<evidence type="ECO:0000256" key="1">
    <source>
        <dbReference type="SAM" id="MobiDB-lite"/>
    </source>
</evidence>
<sequence>PPTCHIEESEGSGTSGTRSTSSDSTAPLLPGHLLTHTTPSLVPILHRTEHMAVRVPPTMSPGLSAGMSELILGTDSKEDKEVEESLDSNSESKGTKDEGHTTEDEVPAAGEEGLAAGVEGPGMDDEIRGLDDKSHGVEIDGLGLEEEEEEEAVCGGQQHAALFVGTVDKVLVLHQSLRAQRGCRRLGCPHLPRGQTQRTRSGSHPISPSPFVVPLLVSSPMIPLTVPSPISSPLATSTATIPVDEDQFIETALQRELQEMRGRVTALEDEKDRKER</sequence>
<evidence type="ECO:0000313" key="2">
    <source>
        <dbReference type="EMBL" id="GEU61531.1"/>
    </source>
</evidence>
<feature type="compositionally biased region" description="Basic and acidic residues" evidence="1">
    <location>
        <begin position="93"/>
        <end position="103"/>
    </location>
</feature>
<name>A0A6L2LIC0_TANCI</name>
<protein>
    <submittedName>
        <fullName evidence="2">Uncharacterized protein</fullName>
    </submittedName>
</protein>
<accession>A0A6L2LIC0</accession>
<dbReference type="AlphaFoldDB" id="A0A6L2LIC0"/>
<feature type="region of interest" description="Disordered" evidence="1">
    <location>
        <begin position="1"/>
        <end position="34"/>
    </location>
</feature>
<reference evidence="2" key="1">
    <citation type="journal article" date="2019" name="Sci. Rep.">
        <title>Draft genome of Tanacetum cinerariifolium, the natural source of mosquito coil.</title>
        <authorList>
            <person name="Yamashiro T."/>
            <person name="Shiraishi A."/>
            <person name="Satake H."/>
            <person name="Nakayama K."/>
        </authorList>
    </citation>
    <scope>NUCLEOTIDE SEQUENCE</scope>
</reference>